<feature type="coiled-coil region" evidence="6">
    <location>
        <begin position="166"/>
        <end position="215"/>
    </location>
</feature>
<sequence>MLNVIIGIIVIVVIIYIAIVLYQKTLLKQGKTMEAELNRLQQLDLPEQLTKVKQLVLTGDSLTRLETAERDYEQVRQSQFPQIAQDLTAAEQAGKGLNFLKTRDDIDNAHAELESAAKTLDQVQATLGNLQKMEQKHQQAVVELQTNYQKLRTTLLNDNSAYGPALDALEQQLSDIEAQFAEFTTLTQQGDHQTAEKLLVNLKEATTRLEQQMRTIPELYQLNHVQFVNQLMEIKSSYAKAKAEGFCFANDVFPATLQELHEAVQANLENIKHLDLDVVKDQDQVISEQINGLYDQLEAEMKARLYVDKHAPVIAQFIQHAHRQNQTLRAELERLSHNYSLEHDEQATATGLGEQIDLINQKYQDDQQQITDQRAVYSQIATDLKQFHQDLTKIEEKQRALNASIADFSAEEQRAHQVLDDLTSELHAIRRRIDNLNLPGIPADYTEYFDVVANEVQHLKATMNKVKISMDDVQKQLTQIQHDRDTLQTKTNDLIDQAALAEQVIQYANRYAATNPAVSSAIQTAQHQFDDDYQYEASLATIANALDQAEPGAFNRIEENYYKNKAQAN</sequence>
<evidence type="ECO:0000256" key="7">
    <source>
        <dbReference type="SAM" id="Phobius"/>
    </source>
</evidence>
<keyword evidence="6" id="KW-1003">Cell membrane</keyword>
<protein>
    <recommendedName>
        <fullName evidence="6">Septation ring formation regulator EzrA</fullName>
    </recommendedName>
</protein>
<keyword evidence="2 6" id="KW-1133">Transmembrane helix</keyword>
<dbReference type="InterPro" id="IPR010379">
    <property type="entry name" value="EzrA"/>
</dbReference>
<evidence type="ECO:0000256" key="6">
    <source>
        <dbReference type="HAMAP-Rule" id="MF_00728"/>
    </source>
</evidence>
<comment type="similarity">
    <text evidence="6">Belongs to the EzrA family.</text>
</comment>
<dbReference type="NCBIfam" id="NF003409">
    <property type="entry name" value="PRK04778.1-3"/>
    <property type="match status" value="1"/>
</dbReference>
<comment type="function">
    <text evidence="6">Negative regulator of FtsZ ring formation; modulates the frequency and position of FtsZ ring formation. Inhibits FtsZ ring formation at polar sites. Interacts either with FtsZ or with one of its binding partners to promote depolymerization.</text>
</comment>
<keyword evidence="9" id="KW-1185">Reference proteome</keyword>
<feature type="transmembrane region" description="Helical" evidence="7">
    <location>
        <begin position="6"/>
        <end position="23"/>
    </location>
</feature>
<organism evidence="8 9">
    <name type="scientific">Fructilactobacillus ixorae</name>
    <dbReference type="NCBI Taxonomy" id="1750535"/>
    <lineage>
        <taxon>Bacteria</taxon>
        <taxon>Bacillati</taxon>
        <taxon>Bacillota</taxon>
        <taxon>Bacilli</taxon>
        <taxon>Lactobacillales</taxon>
        <taxon>Lactobacillaceae</taxon>
        <taxon>Fructilactobacillus</taxon>
    </lineage>
</organism>
<keyword evidence="4 6" id="KW-0472">Membrane</keyword>
<feature type="coiled-coil region" evidence="6">
    <location>
        <begin position="106"/>
        <end position="133"/>
    </location>
</feature>
<dbReference type="HAMAP" id="MF_00728">
    <property type="entry name" value="EzrA"/>
    <property type="match status" value="1"/>
</dbReference>
<name>A0ABY5C4P2_9LACO</name>
<dbReference type="EMBL" id="CP097478">
    <property type="protein sequence ID" value="USS93740.1"/>
    <property type="molecule type" value="Genomic_DNA"/>
</dbReference>
<proteinExistence type="inferred from homology"/>
<keyword evidence="1 6" id="KW-0812">Transmembrane</keyword>
<keyword evidence="5 6" id="KW-0717">Septation</keyword>
<feature type="coiled-coil region" evidence="6">
    <location>
        <begin position="456"/>
        <end position="490"/>
    </location>
</feature>
<evidence type="ECO:0000256" key="1">
    <source>
        <dbReference type="ARBA" id="ARBA00022692"/>
    </source>
</evidence>
<dbReference type="Proteomes" id="UP001057532">
    <property type="component" value="Chromosome"/>
</dbReference>
<keyword evidence="3 6" id="KW-0175">Coiled coil</keyword>
<evidence type="ECO:0000313" key="8">
    <source>
        <dbReference type="EMBL" id="USS93740.1"/>
    </source>
</evidence>
<dbReference type="Pfam" id="PF06160">
    <property type="entry name" value="EzrA"/>
    <property type="match status" value="1"/>
</dbReference>
<gene>
    <name evidence="6 8" type="primary">ezrA</name>
    <name evidence="8" type="ORF">M8332_02510</name>
</gene>
<feature type="topological domain" description="Cytoplasmic" evidence="6">
    <location>
        <begin position="23"/>
        <end position="569"/>
    </location>
</feature>
<comment type="subcellular location">
    <subcellularLocation>
        <location evidence="6">Cell membrane</location>
        <topology evidence="6">Single-pass membrane protein</topology>
    </subcellularLocation>
    <text evidence="6">Colocalized with FtsZ to the nascent septal site.</text>
</comment>
<evidence type="ECO:0000256" key="4">
    <source>
        <dbReference type="ARBA" id="ARBA00023136"/>
    </source>
</evidence>
<evidence type="ECO:0000256" key="2">
    <source>
        <dbReference type="ARBA" id="ARBA00022989"/>
    </source>
</evidence>
<evidence type="ECO:0000256" key="3">
    <source>
        <dbReference type="ARBA" id="ARBA00023054"/>
    </source>
</evidence>
<evidence type="ECO:0000256" key="5">
    <source>
        <dbReference type="ARBA" id="ARBA00023210"/>
    </source>
</evidence>
<keyword evidence="6" id="KW-0132">Cell division</keyword>
<keyword evidence="6" id="KW-0131">Cell cycle</keyword>
<dbReference type="RefSeq" id="WP_252780619.1">
    <property type="nucleotide sequence ID" value="NZ_CP097478.1"/>
</dbReference>
<reference evidence="8" key="1">
    <citation type="submission" date="2022-05" db="EMBL/GenBank/DDBJ databases">
        <authorList>
            <person name="Oliphant S.A."/>
            <person name="Watson-Haigh N.S."/>
            <person name="Sumby K.M."/>
            <person name="Gardner J.M."/>
            <person name="Jiranek V."/>
        </authorList>
    </citation>
    <scope>NUCLEOTIDE SEQUENCE</scope>
    <source>
        <strain evidence="8">Ru20-1</strain>
    </source>
</reference>
<feature type="topological domain" description="Extracellular" evidence="6">
    <location>
        <begin position="1"/>
        <end position="3"/>
    </location>
</feature>
<evidence type="ECO:0000313" key="9">
    <source>
        <dbReference type="Proteomes" id="UP001057532"/>
    </source>
</evidence>
<accession>A0ABY5C4P2</accession>